<proteinExistence type="predicted"/>
<organism evidence="1 2">
    <name type="scientific">Brucella pecoris</name>
    <dbReference type="NCBI Taxonomy" id="867683"/>
    <lineage>
        <taxon>Bacteria</taxon>
        <taxon>Pseudomonadati</taxon>
        <taxon>Pseudomonadota</taxon>
        <taxon>Alphaproteobacteria</taxon>
        <taxon>Hyphomicrobiales</taxon>
        <taxon>Brucellaceae</taxon>
        <taxon>Brucella/Ochrobactrum group</taxon>
        <taxon>Brucella</taxon>
    </lineage>
</organism>
<dbReference type="Proteomes" id="UP000553980">
    <property type="component" value="Unassembled WGS sequence"/>
</dbReference>
<keyword evidence="2" id="KW-1185">Reference proteome</keyword>
<name>A0AB34YNT3_9HYPH</name>
<protein>
    <recommendedName>
        <fullName evidence="3">Minor tail protein</fullName>
    </recommendedName>
</protein>
<reference evidence="1 2" key="1">
    <citation type="submission" date="2020-08" db="EMBL/GenBank/DDBJ databases">
        <title>Genomic Encyclopedia of Type Strains, Phase IV (KMG-IV): sequencing the most valuable type-strain genomes for metagenomic binning, comparative biology and taxonomic classification.</title>
        <authorList>
            <person name="Goeker M."/>
        </authorList>
    </citation>
    <scope>NUCLEOTIDE SEQUENCE [LARGE SCALE GENOMIC DNA]</scope>
    <source>
        <strain evidence="1 2">DSM 23868</strain>
    </source>
</reference>
<gene>
    <name evidence="1" type="ORF">GGQ79_000950</name>
</gene>
<sequence>MSDLSSFLSTQNKAWSTQLWDGLIEAIGARLAPLEENLGIQREVTDAIIARGLTVIEQELAPIVNNAEEYFGGAKTDLDAKLVRFEEKVTGGTVIALSASSSKLVLGELVTLILNPKDREFFAPTPYVAVSRASTVANWAIGKVSSFNRSTGVLAITLEKVEGTGGPYNDWVITSLPAATMLQQYFYEQTVTLRAQVASDKSGTAADKSATATARDEAISARSGAVTAKNAADQVFADMRKAVAAPVVTPTSPVEGQLWWDGSITRVYQSGVGFVPTVTVSIGGRRYEEGIFGASPDGIITVGGGFTAAMVFLDGKLAKQDTDYTADSPVITVLDPVEGQPYFVEAYLSTDATDYDTKEQVNTKIDAAITSKLGQPNGVASLDSTGKVPSAQLPALTTTATVGAAMAGSNGKTTPADGDFFAGVEAGGSTMFKTTWGNVKTALQTWIRGWITKSDVGLSAVDNTSDANKPVSTATLNALNGKLGADWASVAGFVGNTPDTPYIRHRDTTTLVTLAKSSDISNVNNQLNYRATDHRFDGFIQNDVYTTGTRTSPGTGASGYVVTSIEKPNVELFWVRSRQPQIYIPALGWRALGGW</sequence>
<comment type="caution">
    <text evidence="1">The sequence shown here is derived from an EMBL/GenBank/DDBJ whole genome shotgun (WGS) entry which is preliminary data.</text>
</comment>
<evidence type="ECO:0000313" key="1">
    <source>
        <dbReference type="EMBL" id="MBB4092465.1"/>
    </source>
</evidence>
<accession>A0AB34YNT3</accession>
<dbReference type="AlphaFoldDB" id="A0AB34YNT3"/>
<evidence type="ECO:0000313" key="2">
    <source>
        <dbReference type="Proteomes" id="UP000553980"/>
    </source>
</evidence>
<dbReference type="EMBL" id="JACIEX010000002">
    <property type="protein sequence ID" value="MBB4092465.1"/>
    <property type="molecule type" value="Genomic_DNA"/>
</dbReference>
<dbReference type="RefSeq" id="WP_174977388.1">
    <property type="nucleotide sequence ID" value="NZ_JACIEX010000002.1"/>
</dbReference>
<evidence type="ECO:0008006" key="3">
    <source>
        <dbReference type="Google" id="ProtNLM"/>
    </source>
</evidence>